<comment type="caution">
    <text evidence="3">The sequence shown here is derived from an EMBL/GenBank/DDBJ whole genome shotgun (WGS) entry which is preliminary data.</text>
</comment>
<gene>
    <name evidence="3" type="ORF">HCN52_02565</name>
</gene>
<protein>
    <submittedName>
        <fullName evidence="3">MBL fold metallo-hydrolase</fullName>
    </submittedName>
</protein>
<feature type="region of interest" description="Disordered" evidence="1">
    <location>
        <begin position="230"/>
        <end position="251"/>
    </location>
</feature>
<keyword evidence="4" id="KW-1185">Reference proteome</keyword>
<dbReference type="InterPro" id="IPR050855">
    <property type="entry name" value="NDM-1-like"/>
</dbReference>
<dbReference type="PANTHER" id="PTHR42951:SF4">
    <property type="entry name" value="ACYL-COENZYME A THIOESTERASE MBLAC2"/>
    <property type="match status" value="1"/>
</dbReference>
<dbReference type="SMART" id="SM00849">
    <property type="entry name" value="Lactamase_B"/>
    <property type="match status" value="1"/>
</dbReference>
<evidence type="ECO:0000313" key="3">
    <source>
        <dbReference type="EMBL" id="NJQ13853.1"/>
    </source>
</evidence>
<organism evidence="3 4">
    <name type="scientific">Streptomyces bohaiensis</name>
    <dbReference type="NCBI Taxonomy" id="1431344"/>
    <lineage>
        <taxon>Bacteria</taxon>
        <taxon>Bacillati</taxon>
        <taxon>Actinomycetota</taxon>
        <taxon>Actinomycetes</taxon>
        <taxon>Kitasatosporales</taxon>
        <taxon>Streptomycetaceae</taxon>
        <taxon>Streptomyces</taxon>
    </lineage>
</organism>
<proteinExistence type="predicted"/>
<feature type="domain" description="Metallo-beta-lactamase" evidence="2">
    <location>
        <begin position="21"/>
        <end position="211"/>
    </location>
</feature>
<dbReference type="Proteomes" id="UP000727056">
    <property type="component" value="Unassembled WGS sequence"/>
</dbReference>
<accession>A0ABX1C4Q6</accession>
<dbReference type="Gene3D" id="3.60.15.10">
    <property type="entry name" value="Ribonuclease Z/Hydroxyacylglutathione hydrolase-like"/>
    <property type="match status" value="1"/>
</dbReference>
<sequence>MQLTWEEPAPGVVRTRLRGWDETVGAIAGTEAVLLVDAGPDSVTTAALLDDLRARFPQPVRHLALTHIHFDHVLGAPALPSATRYTAKGARQLFTPEALADLVADATAHGADGDQARRDAARLTPPEVEVDSTATLDLGGRHVVLASVGPGHTASDLVVHVPDADLVFCGDLVEESGEPQAGKDAHPARWAAALDALLALGGESARYVPGHGAVVDAGFVRAQRADLARRFTADTPGSAARGNPASPHRGA</sequence>
<dbReference type="PANTHER" id="PTHR42951">
    <property type="entry name" value="METALLO-BETA-LACTAMASE DOMAIN-CONTAINING"/>
    <property type="match status" value="1"/>
</dbReference>
<evidence type="ECO:0000259" key="2">
    <source>
        <dbReference type="SMART" id="SM00849"/>
    </source>
</evidence>
<reference evidence="3 4" key="1">
    <citation type="submission" date="2020-03" db="EMBL/GenBank/DDBJ databases">
        <title>Draft genome of Streptomyces sp. ventii, isolated from the Axial Seamount in the Pacific Ocean, and resequencing of the two type strains Streptomyces lonarensis strain NCL 716 and Streptomyces bohaiensis strain 11A07.</title>
        <authorList>
            <person name="Loughran R.M."/>
            <person name="Pfannmuller K.M."/>
            <person name="Wasson B.J."/>
            <person name="Deadmond M.C."/>
            <person name="Paddock B.E."/>
            <person name="Koyack M.J."/>
            <person name="Gallegos D.A."/>
            <person name="Mitchell E.A."/>
            <person name="Ushijima B."/>
            <person name="Saw J.H."/>
            <person name="Mcphail K.L."/>
            <person name="Videau P."/>
        </authorList>
    </citation>
    <scope>NUCLEOTIDE SEQUENCE [LARGE SCALE GENOMIC DNA]</scope>
    <source>
        <strain evidence="3 4">11A07</strain>
    </source>
</reference>
<dbReference type="EMBL" id="JAAVJC010000009">
    <property type="protein sequence ID" value="NJQ13853.1"/>
    <property type="molecule type" value="Genomic_DNA"/>
</dbReference>
<dbReference type="SUPFAM" id="SSF56281">
    <property type="entry name" value="Metallo-hydrolase/oxidoreductase"/>
    <property type="match status" value="1"/>
</dbReference>
<name>A0ABX1C4Q6_9ACTN</name>
<dbReference type="InterPro" id="IPR036866">
    <property type="entry name" value="RibonucZ/Hydroxyglut_hydro"/>
</dbReference>
<evidence type="ECO:0000256" key="1">
    <source>
        <dbReference type="SAM" id="MobiDB-lite"/>
    </source>
</evidence>
<dbReference type="Pfam" id="PF00753">
    <property type="entry name" value="Lactamase_B"/>
    <property type="match status" value="1"/>
</dbReference>
<dbReference type="RefSeq" id="WP_168086680.1">
    <property type="nucleotide sequence ID" value="NZ_BHZH01000458.1"/>
</dbReference>
<evidence type="ECO:0000313" key="4">
    <source>
        <dbReference type="Proteomes" id="UP000727056"/>
    </source>
</evidence>
<dbReference type="InterPro" id="IPR001279">
    <property type="entry name" value="Metallo-B-lactamas"/>
</dbReference>